<dbReference type="PRINTS" id="PR00297">
    <property type="entry name" value="CHAPERONIN10"/>
</dbReference>
<dbReference type="Pfam" id="PF00166">
    <property type="entry name" value="Cpn10"/>
    <property type="match status" value="1"/>
</dbReference>
<dbReference type="InterPro" id="IPR020818">
    <property type="entry name" value="Chaperonin_GroES"/>
</dbReference>
<dbReference type="Gene3D" id="2.30.33.40">
    <property type="entry name" value="GroES chaperonin"/>
    <property type="match status" value="1"/>
</dbReference>
<dbReference type="HAMAP" id="MF_00580">
    <property type="entry name" value="CH10"/>
    <property type="match status" value="1"/>
</dbReference>
<comment type="similarity">
    <text evidence="1 3 4">Belongs to the GroES chaperonin family.</text>
</comment>
<dbReference type="SUPFAM" id="SSF50129">
    <property type="entry name" value="GroES-like"/>
    <property type="match status" value="1"/>
</dbReference>
<comment type="function">
    <text evidence="3 4">Together with the chaperonin GroEL, plays an essential role in assisting protein folding. The GroEL-GroES system forms a nano-cage that allows encapsulation of the non-native substrate proteins and provides a physical environment optimized to promote and accelerate protein folding. GroES binds to the apical surface of the GroEL ring, thereby capping the opening of the GroEL channel.</text>
</comment>
<organism evidence="5 6">
    <name type="scientific">Sulfitobacter aestuarii</name>
    <dbReference type="NCBI Taxonomy" id="2161676"/>
    <lineage>
        <taxon>Bacteria</taxon>
        <taxon>Pseudomonadati</taxon>
        <taxon>Pseudomonadota</taxon>
        <taxon>Alphaproteobacteria</taxon>
        <taxon>Rhodobacterales</taxon>
        <taxon>Roseobacteraceae</taxon>
        <taxon>Sulfitobacter</taxon>
    </lineage>
</organism>
<dbReference type="InterPro" id="IPR011032">
    <property type="entry name" value="GroES-like_sf"/>
</dbReference>
<name>A0ABW5U6G2_9RHOB</name>
<dbReference type="RefSeq" id="WP_386375928.1">
    <property type="nucleotide sequence ID" value="NZ_JBHUMP010000027.1"/>
</dbReference>
<protein>
    <recommendedName>
        <fullName evidence="3">Co-chaperonin GroES</fullName>
    </recommendedName>
    <alternativeName>
        <fullName evidence="3">10 kDa chaperonin</fullName>
    </alternativeName>
    <alternativeName>
        <fullName evidence="3">Chaperonin-10</fullName>
        <shortName evidence="3">Cpn10</shortName>
    </alternativeName>
</protein>
<reference evidence="6" key="1">
    <citation type="journal article" date="2019" name="Int. J. Syst. Evol. Microbiol.">
        <title>The Global Catalogue of Microorganisms (GCM) 10K type strain sequencing project: providing services to taxonomists for standard genome sequencing and annotation.</title>
        <authorList>
            <consortium name="The Broad Institute Genomics Platform"/>
            <consortium name="The Broad Institute Genome Sequencing Center for Infectious Disease"/>
            <person name="Wu L."/>
            <person name="Ma J."/>
        </authorList>
    </citation>
    <scope>NUCLEOTIDE SEQUENCE [LARGE SCALE GENOMIC DNA]</scope>
    <source>
        <strain evidence="6">TISTR 2562</strain>
    </source>
</reference>
<keyword evidence="2 3" id="KW-0143">Chaperone</keyword>
<gene>
    <name evidence="3" type="primary">groES</name>
    <name evidence="3" type="synonym">groS</name>
    <name evidence="5" type="ORF">ACFSUD_18075</name>
</gene>
<keyword evidence="3" id="KW-0963">Cytoplasm</keyword>
<comment type="subunit">
    <text evidence="3">Heptamer of 7 subunits arranged in a ring. Interacts with the chaperonin GroEL.</text>
</comment>
<dbReference type="SMART" id="SM00883">
    <property type="entry name" value="Cpn10"/>
    <property type="match status" value="1"/>
</dbReference>
<sequence>MVSTPLRARVPVLRIRGNEKPNGDLIIPDSAKEKPADDEILAVGVGARDDGRARSDRDVEMDDRILVGKWPGNEIKIDGEDLMIMKERDIPGIIA</sequence>
<proteinExistence type="inferred from homology"/>
<dbReference type="PANTHER" id="PTHR10772:SF58">
    <property type="entry name" value="CO-CHAPERONIN GROES"/>
    <property type="match status" value="1"/>
</dbReference>
<comment type="subcellular location">
    <subcellularLocation>
        <location evidence="3">Cytoplasm</location>
    </subcellularLocation>
</comment>
<evidence type="ECO:0000313" key="6">
    <source>
        <dbReference type="Proteomes" id="UP001597474"/>
    </source>
</evidence>
<dbReference type="PANTHER" id="PTHR10772">
    <property type="entry name" value="10 KDA HEAT SHOCK PROTEIN"/>
    <property type="match status" value="1"/>
</dbReference>
<dbReference type="EMBL" id="JBHUMP010000027">
    <property type="protein sequence ID" value="MFD2741483.1"/>
    <property type="molecule type" value="Genomic_DNA"/>
</dbReference>
<comment type="caution">
    <text evidence="5">The sequence shown here is derived from an EMBL/GenBank/DDBJ whole genome shotgun (WGS) entry which is preliminary data.</text>
</comment>
<evidence type="ECO:0000256" key="2">
    <source>
        <dbReference type="ARBA" id="ARBA00023186"/>
    </source>
</evidence>
<dbReference type="InterPro" id="IPR037124">
    <property type="entry name" value="Chaperonin_GroES_sf"/>
</dbReference>
<evidence type="ECO:0000256" key="4">
    <source>
        <dbReference type="RuleBase" id="RU000535"/>
    </source>
</evidence>
<evidence type="ECO:0000313" key="5">
    <source>
        <dbReference type="EMBL" id="MFD2741483.1"/>
    </source>
</evidence>
<evidence type="ECO:0000256" key="1">
    <source>
        <dbReference type="ARBA" id="ARBA00006975"/>
    </source>
</evidence>
<dbReference type="CDD" id="cd00320">
    <property type="entry name" value="cpn10"/>
    <property type="match status" value="1"/>
</dbReference>
<dbReference type="Proteomes" id="UP001597474">
    <property type="component" value="Unassembled WGS sequence"/>
</dbReference>
<keyword evidence="6" id="KW-1185">Reference proteome</keyword>
<evidence type="ECO:0000256" key="3">
    <source>
        <dbReference type="HAMAP-Rule" id="MF_00580"/>
    </source>
</evidence>
<accession>A0ABW5U6G2</accession>